<name>A0A183NR34_9TREM</name>
<dbReference type="EMBL" id="UZAL01013888">
    <property type="protein sequence ID" value="VDP08671.1"/>
    <property type="molecule type" value="Genomic_DNA"/>
</dbReference>
<dbReference type="PROSITE" id="PS50268">
    <property type="entry name" value="CADHERIN_2"/>
    <property type="match status" value="1"/>
</dbReference>
<gene>
    <name evidence="1" type="ORF">SMTD_LOCUS4571</name>
</gene>
<evidence type="ECO:0000313" key="2">
    <source>
        <dbReference type="Proteomes" id="UP000269396"/>
    </source>
</evidence>
<dbReference type="Pfam" id="PF00028">
    <property type="entry name" value="Cadherin"/>
    <property type="match status" value="1"/>
</dbReference>
<accession>A0A183NR34</accession>
<evidence type="ECO:0000313" key="1">
    <source>
        <dbReference type="EMBL" id="VDP08671.1"/>
    </source>
</evidence>
<dbReference type="AlphaFoldDB" id="A0A183NR34"/>
<dbReference type="GO" id="GO:0016020">
    <property type="term" value="C:membrane"/>
    <property type="evidence" value="ECO:0007669"/>
    <property type="project" value="InterPro"/>
</dbReference>
<proteinExistence type="predicted"/>
<dbReference type="GO" id="GO:0007156">
    <property type="term" value="P:homophilic cell adhesion via plasma membrane adhesion molecules"/>
    <property type="evidence" value="ECO:0007669"/>
    <property type="project" value="InterPro"/>
</dbReference>
<organism evidence="1 2">
    <name type="scientific">Schistosoma mattheei</name>
    <dbReference type="NCBI Taxonomy" id="31246"/>
    <lineage>
        <taxon>Eukaryota</taxon>
        <taxon>Metazoa</taxon>
        <taxon>Spiralia</taxon>
        <taxon>Lophotrochozoa</taxon>
        <taxon>Platyhelminthes</taxon>
        <taxon>Trematoda</taxon>
        <taxon>Digenea</taxon>
        <taxon>Strigeidida</taxon>
        <taxon>Schistosomatoidea</taxon>
        <taxon>Schistosomatidae</taxon>
        <taxon>Schistosoma</taxon>
    </lineage>
</organism>
<dbReference type="GO" id="GO:0005509">
    <property type="term" value="F:calcium ion binding"/>
    <property type="evidence" value="ECO:0007669"/>
    <property type="project" value="UniProtKB-UniRule"/>
</dbReference>
<sequence>MNQSLTTINSTSMNLNMTELINMSHIISSIHLSINEKPGYCICIVKAFDIDEGNNALIHYNIKQQYLNRTIKTMKDITILDALKLDTTNGRLLLTKHLYQDDIGIYQFIVIVEDHGIPVQKSEKSL</sequence>
<reference evidence="1 2" key="1">
    <citation type="submission" date="2018-11" db="EMBL/GenBank/DDBJ databases">
        <authorList>
            <consortium name="Pathogen Informatics"/>
        </authorList>
    </citation>
    <scope>NUCLEOTIDE SEQUENCE [LARGE SCALE GENOMIC DNA]</scope>
    <source>
        <strain>Denwood</strain>
        <strain evidence="2">Zambia</strain>
    </source>
</reference>
<feature type="non-terminal residue" evidence="1">
    <location>
        <position position="126"/>
    </location>
</feature>
<dbReference type="Gene3D" id="2.60.40.60">
    <property type="entry name" value="Cadherins"/>
    <property type="match status" value="1"/>
</dbReference>
<dbReference type="CDD" id="cd11304">
    <property type="entry name" value="Cadherin_repeat"/>
    <property type="match status" value="1"/>
</dbReference>
<dbReference type="InterPro" id="IPR002126">
    <property type="entry name" value="Cadherin-like_dom"/>
</dbReference>
<dbReference type="SUPFAM" id="SSF49313">
    <property type="entry name" value="Cadherin-like"/>
    <property type="match status" value="1"/>
</dbReference>
<dbReference type="Proteomes" id="UP000269396">
    <property type="component" value="Unassembled WGS sequence"/>
</dbReference>
<protein>
    <submittedName>
        <fullName evidence="1">Uncharacterized protein</fullName>
    </submittedName>
</protein>
<keyword evidence="2" id="KW-1185">Reference proteome</keyword>
<dbReference type="InterPro" id="IPR015919">
    <property type="entry name" value="Cadherin-like_sf"/>
</dbReference>